<dbReference type="KEGG" id="amus:LMH87_010691"/>
<sequence>MHLRFSVHYADSPATAAPAKSGPTKPLIYLRKQSTWSTPKPIPSCQRQCPNRVNGACMDINEVRFVQIAPSILDLGARQSTAYEATNYRVRWLHVRWLLSTPV</sequence>
<dbReference type="AlphaFoldDB" id="A0A9W8UJ99"/>
<keyword evidence="2" id="KW-1185">Reference proteome</keyword>
<evidence type="ECO:0000313" key="2">
    <source>
        <dbReference type="Proteomes" id="UP001144673"/>
    </source>
</evidence>
<gene>
    <name evidence="1" type="ORF">LMH87_010691</name>
</gene>
<comment type="caution">
    <text evidence="1">The sequence shown here is derived from an EMBL/GenBank/DDBJ whole genome shotgun (WGS) entry which is preliminary data.</text>
</comment>
<protein>
    <submittedName>
        <fullName evidence="1">Uncharacterized protein</fullName>
    </submittedName>
</protein>
<dbReference type="RefSeq" id="XP_056051631.1">
    <property type="nucleotide sequence ID" value="XM_056199709.1"/>
</dbReference>
<organism evidence="1 2">
    <name type="scientific">Akanthomyces muscarius</name>
    <name type="common">Entomopathogenic fungus</name>
    <name type="synonym">Lecanicillium muscarium</name>
    <dbReference type="NCBI Taxonomy" id="2231603"/>
    <lineage>
        <taxon>Eukaryota</taxon>
        <taxon>Fungi</taxon>
        <taxon>Dikarya</taxon>
        <taxon>Ascomycota</taxon>
        <taxon>Pezizomycotina</taxon>
        <taxon>Sordariomycetes</taxon>
        <taxon>Hypocreomycetidae</taxon>
        <taxon>Hypocreales</taxon>
        <taxon>Cordycipitaceae</taxon>
        <taxon>Akanthomyces</taxon>
    </lineage>
</organism>
<evidence type="ECO:0000313" key="1">
    <source>
        <dbReference type="EMBL" id="KAJ4149917.1"/>
    </source>
</evidence>
<dbReference type="Proteomes" id="UP001144673">
    <property type="component" value="Chromosome 4"/>
</dbReference>
<proteinExistence type="predicted"/>
<dbReference type="EMBL" id="JAJHUN010000009">
    <property type="protein sequence ID" value="KAJ4149917.1"/>
    <property type="molecule type" value="Genomic_DNA"/>
</dbReference>
<accession>A0A9W8UJ99</accession>
<dbReference type="GeneID" id="80897850"/>
<name>A0A9W8UJ99_AKAMU</name>
<reference evidence="1" key="1">
    <citation type="journal article" date="2023" name="Access Microbiol">
        <title>De-novo genome assembly for Akanthomyces muscarius, a biocontrol agent of insect agricultural pests.</title>
        <authorList>
            <person name="Erdos Z."/>
            <person name="Studholme D.J."/>
            <person name="Raymond B."/>
            <person name="Sharma M."/>
        </authorList>
    </citation>
    <scope>NUCLEOTIDE SEQUENCE</scope>
    <source>
        <strain evidence="1">Ve6</strain>
    </source>
</reference>